<dbReference type="RefSeq" id="WP_038638743.1">
    <property type="nucleotide sequence ID" value="NZ_CP009888.1"/>
</dbReference>
<proteinExistence type="predicted"/>
<evidence type="ECO:0008006" key="4">
    <source>
        <dbReference type="Google" id="ProtNLM"/>
    </source>
</evidence>
<dbReference type="HOGENOM" id="CLU_061973_0_0_6"/>
<accession>A0A0A7EE00</accession>
<dbReference type="Pfam" id="PF11301">
    <property type="entry name" value="DUF3103"/>
    <property type="match status" value="1"/>
</dbReference>
<feature type="signal peptide" evidence="1">
    <location>
        <begin position="1"/>
        <end position="22"/>
    </location>
</feature>
<keyword evidence="1" id="KW-0732">Signal</keyword>
<protein>
    <recommendedName>
        <fullName evidence="4">DUF3103 domain-containing protein</fullName>
    </recommendedName>
</protein>
<sequence length="374" mass="41776">MNKIIKSILLSALALPMASVSAFESASQERSMHIAEQKRALALSFAKNYTALKPSILASTSRYDLIVEPAELALNNQAMSNLKQVEANIRTAKGLPNNNHSITQLRVADSSMLNSLMSETPLFAWAPAGNEKSWQFIEAFDTQGNTFHLPVNELPERPVLIVELDNKQALSEGISVLKKTLKPFSSSPKQALESSIQSSTNPIQTSVLKSIHLQDDEEPWISGKAEVYSIVTGVSPSRDEPVLDIVDMPYLDYDGTTYNPNQIIIYWDRYRWQAADILMMEQDDNTNYKELASRLLDVATEILKAIPDPEVQGYAIIPQLTNKVLATMPDSWFTNDDDYVDVYYTLFEGQRYSNHKGASSNATITLEPLTIQPR</sequence>
<evidence type="ECO:0000313" key="3">
    <source>
        <dbReference type="Proteomes" id="UP000030341"/>
    </source>
</evidence>
<evidence type="ECO:0000256" key="1">
    <source>
        <dbReference type="SAM" id="SignalP"/>
    </source>
</evidence>
<dbReference type="Proteomes" id="UP000030341">
    <property type="component" value="Chromosome 1"/>
</dbReference>
<gene>
    <name evidence="2" type="ORF">OM33_03305</name>
</gene>
<dbReference type="eggNOG" id="ENOG502Z8J0">
    <property type="taxonomic scope" value="Bacteria"/>
</dbReference>
<dbReference type="STRING" id="1348114.OM33_03305"/>
<evidence type="ECO:0000313" key="2">
    <source>
        <dbReference type="EMBL" id="AIY64291.1"/>
    </source>
</evidence>
<organism evidence="2 3">
    <name type="scientific">Pseudoalteromonas piratica</name>
    <dbReference type="NCBI Taxonomy" id="1348114"/>
    <lineage>
        <taxon>Bacteria</taxon>
        <taxon>Pseudomonadati</taxon>
        <taxon>Pseudomonadota</taxon>
        <taxon>Gammaproteobacteria</taxon>
        <taxon>Alteromonadales</taxon>
        <taxon>Pseudoalteromonadaceae</taxon>
        <taxon>Pseudoalteromonas</taxon>
    </lineage>
</organism>
<dbReference type="OrthoDB" id="6190837at2"/>
<dbReference type="AlphaFoldDB" id="A0A0A7EE00"/>
<keyword evidence="3" id="KW-1185">Reference proteome</keyword>
<dbReference type="InterPro" id="IPR021452">
    <property type="entry name" value="DUF3103"/>
</dbReference>
<dbReference type="KEGG" id="pseo:OM33_03305"/>
<feature type="chain" id="PRO_5002039071" description="DUF3103 domain-containing protein" evidence="1">
    <location>
        <begin position="23"/>
        <end position="374"/>
    </location>
</feature>
<reference evidence="2 3" key="1">
    <citation type="submission" date="2014-11" db="EMBL/GenBank/DDBJ databases">
        <title>Complete Genome Sequence of Pseudoalteromonas sp. Strain OCN003 Isolated from Kaneohe Bay, Oahu, Hawaii.</title>
        <authorList>
            <person name="Beurmann S."/>
            <person name="Videau P."/>
            <person name="Ushijima B."/>
            <person name="Smith A.M."/>
            <person name="Aeby G.S."/>
            <person name="Callahan S.M."/>
            <person name="Belcaid M."/>
        </authorList>
    </citation>
    <scope>NUCLEOTIDE SEQUENCE [LARGE SCALE GENOMIC DNA]</scope>
    <source>
        <strain evidence="2 3">OCN003</strain>
    </source>
</reference>
<name>A0A0A7EE00_9GAMM</name>
<dbReference type="EMBL" id="CP009888">
    <property type="protein sequence ID" value="AIY64291.1"/>
    <property type="molecule type" value="Genomic_DNA"/>
</dbReference>